<feature type="domain" description="Major facilitator superfamily associated" evidence="8">
    <location>
        <begin position="24"/>
        <end position="519"/>
    </location>
</feature>
<keyword evidence="10" id="KW-1185">Reference proteome</keyword>
<evidence type="ECO:0000313" key="9">
    <source>
        <dbReference type="EMBL" id="KAJ7386772.1"/>
    </source>
</evidence>
<evidence type="ECO:0000313" key="10">
    <source>
        <dbReference type="Proteomes" id="UP001163046"/>
    </source>
</evidence>
<keyword evidence="5 7" id="KW-0472">Membrane</keyword>
<comment type="similarity">
    <text evidence="2">Belongs to the major facilitator superfamily. MFSD6 family.</text>
</comment>
<evidence type="ECO:0000256" key="4">
    <source>
        <dbReference type="ARBA" id="ARBA00022989"/>
    </source>
</evidence>
<dbReference type="GO" id="GO:0016020">
    <property type="term" value="C:membrane"/>
    <property type="evidence" value="ECO:0007669"/>
    <property type="project" value="UniProtKB-SubCell"/>
</dbReference>
<dbReference type="EMBL" id="MU825875">
    <property type="protein sequence ID" value="KAJ7386772.1"/>
    <property type="molecule type" value="Genomic_DNA"/>
</dbReference>
<protein>
    <recommendedName>
        <fullName evidence="8">Major facilitator superfamily associated domain-containing protein</fullName>
    </recommendedName>
</protein>
<comment type="subcellular location">
    <subcellularLocation>
        <location evidence="1">Membrane</location>
        <topology evidence="1">Multi-pass membrane protein</topology>
    </subcellularLocation>
</comment>
<dbReference type="InterPro" id="IPR024989">
    <property type="entry name" value="MFS_assoc_dom"/>
</dbReference>
<feature type="transmembrane region" description="Helical" evidence="7">
    <location>
        <begin position="485"/>
        <end position="509"/>
    </location>
</feature>
<feature type="transmembrane region" description="Helical" evidence="7">
    <location>
        <begin position="414"/>
        <end position="435"/>
    </location>
</feature>
<dbReference type="Gene3D" id="1.20.1250.20">
    <property type="entry name" value="MFS general substrate transporter like domains"/>
    <property type="match status" value="2"/>
</dbReference>
<reference evidence="9" key="1">
    <citation type="submission" date="2023-01" db="EMBL/GenBank/DDBJ databases">
        <title>Genome assembly of the deep-sea coral Lophelia pertusa.</title>
        <authorList>
            <person name="Herrera S."/>
            <person name="Cordes E."/>
        </authorList>
    </citation>
    <scope>NUCLEOTIDE SEQUENCE</scope>
    <source>
        <strain evidence="9">USNM1676648</strain>
        <tissue evidence="9">Polyp</tissue>
    </source>
</reference>
<evidence type="ECO:0000256" key="2">
    <source>
        <dbReference type="ARBA" id="ARBA00005241"/>
    </source>
</evidence>
<proteinExistence type="inferred from homology"/>
<feature type="region of interest" description="Disordered" evidence="6">
    <location>
        <begin position="153"/>
        <end position="176"/>
    </location>
</feature>
<dbReference type="PANTHER" id="PTHR16172:SF2">
    <property type="entry name" value="MAJOR FACILITATOR SUPERFAMILY DOMAIN-CONTAINING PROTEIN 6"/>
    <property type="match status" value="1"/>
</dbReference>
<evidence type="ECO:0000256" key="5">
    <source>
        <dbReference type="ARBA" id="ARBA00023136"/>
    </source>
</evidence>
<feature type="transmembrane region" description="Helical" evidence="7">
    <location>
        <begin position="353"/>
        <end position="372"/>
    </location>
</feature>
<feature type="transmembrane region" description="Helical" evidence="7">
    <location>
        <begin position="378"/>
        <end position="402"/>
    </location>
</feature>
<gene>
    <name evidence="9" type="ORF">OS493_006797</name>
</gene>
<evidence type="ECO:0000256" key="1">
    <source>
        <dbReference type="ARBA" id="ARBA00004141"/>
    </source>
</evidence>
<feature type="transmembrane region" description="Helical" evidence="7">
    <location>
        <begin position="312"/>
        <end position="333"/>
    </location>
</feature>
<feature type="transmembrane region" description="Helical" evidence="7">
    <location>
        <begin position="515"/>
        <end position="534"/>
    </location>
</feature>
<feature type="transmembrane region" description="Helical" evidence="7">
    <location>
        <begin position="20"/>
        <end position="40"/>
    </location>
</feature>
<accession>A0A9X0D497</accession>
<comment type="caution">
    <text evidence="9">The sequence shown here is derived from an EMBL/GenBank/DDBJ whole genome shotgun (WGS) entry which is preliminary data.</text>
</comment>
<dbReference type="Pfam" id="PF12832">
    <property type="entry name" value="MFS_1_like"/>
    <property type="match status" value="1"/>
</dbReference>
<evidence type="ECO:0000256" key="6">
    <source>
        <dbReference type="SAM" id="MobiDB-lite"/>
    </source>
</evidence>
<keyword evidence="4 7" id="KW-1133">Transmembrane helix</keyword>
<dbReference type="InterPro" id="IPR036259">
    <property type="entry name" value="MFS_trans_sf"/>
</dbReference>
<sequence length="615" mass="69289">MGKILKGGHWKVNKEQFKTWLPTAYYYFFYGALGSLFPFLNLYYRAVGMDPWQIGILGGIRPLIALLCAPLWSFVSNKYKIRKIILVVSLVSWVVFTIPLMFVPHSSASDPCPNEVNYTLGLTEHERKENESISLVKDRRLFSYHEPNDLQEHGVHRKNSKRHVQHAGMKRATSDNSRLSPLKKPFVNGFSMSGMKFEVVTDSKAEADQRKPFDFKSRGAPYYNRRKNPYSDAIFTELLFIVFAGEILQSPTDDLNTHFDGTFLEHLGVLYQNVINNNIYSSIGIGLIAFATGLTLRFAPKITICDVEYADYHIAFIIFSLLMAVAIAISIKFDFTYRRRRRSFEIKESLQQLMSAGNITFVVIVLIMGILRGVLFNFIYWNIVDMGGSDLVVGLTVVSQYLSDTIMSLSAPILMAYLGYIGMIYLGLASYALRFLIYSWLSTPDSAWVTPPVELLQGISHSTAWSAFLLYITNYTPRLTFPTGLFLLQGLYLGVGGSIGAIVGGILIQGFDTNVAFRMFGLISVLTCLLFMMIQPSAEHESLPCEADTILFLADEDDYSSYSEDEIFDYNQRGIVYIPSKNTAEGLLQVKKVVLPSYSSPLVPICMSLAKKEVK</sequence>
<organism evidence="9 10">
    <name type="scientific">Desmophyllum pertusum</name>
    <dbReference type="NCBI Taxonomy" id="174260"/>
    <lineage>
        <taxon>Eukaryota</taxon>
        <taxon>Metazoa</taxon>
        <taxon>Cnidaria</taxon>
        <taxon>Anthozoa</taxon>
        <taxon>Hexacorallia</taxon>
        <taxon>Scleractinia</taxon>
        <taxon>Caryophylliina</taxon>
        <taxon>Caryophylliidae</taxon>
        <taxon>Desmophyllum</taxon>
    </lineage>
</organism>
<dbReference type="Proteomes" id="UP001163046">
    <property type="component" value="Unassembled WGS sequence"/>
</dbReference>
<name>A0A9X0D497_9CNID</name>
<dbReference type="AlphaFoldDB" id="A0A9X0D497"/>
<feature type="compositionally biased region" description="Basic residues" evidence="6">
    <location>
        <begin position="155"/>
        <end position="169"/>
    </location>
</feature>
<evidence type="ECO:0000256" key="3">
    <source>
        <dbReference type="ARBA" id="ARBA00022692"/>
    </source>
</evidence>
<dbReference type="PANTHER" id="PTHR16172">
    <property type="entry name" value="MAJOR FACILITATOR SUPERFAMILY DOMAIN-CONTAINING PROTEIN 6-LIKE"/>
    <property type="match status" value="1"/>
</dbReference>
<dbReference type="OrthoDB" id="5989317at2759"/>
<evidence type="ECO:0000256" key="7">
    <source>
        <dbReference type="SAM" id="Phobius"/>
    </source>
</evidence>
<dbReference type="SUPFAM" id="SSF103473">
    <property type="entry name" value="MFS general substrate transporter"/>
    <property type="match status" value="2"/>
</dbReference>
<dbReference type="InterPro" id="IPR051717">
    <property type="entry name" value="MFS_MFSD6"/>
</dbReference>
<keyword evidence="3 7" id="KW-0812">Transmembrane</keyword>
<feature type="transmembrane region" description="Helical" evidence="7">
    <location>
        <begin position="52"/>
        <end position="72"/>
    </location>
</feature>
<evidence type="ECO:0000259" key="8">
    <source>
        <dbReference type="Pfam" id="PF12832"/>
    </source>
</evidence>